<keyword evidence="1" id="KW-0732">Signal</keyword>
<dbReference type="RefSeq" id="WP_382418062.1">
    <property type="nucleotide sequence ID" value="NZ_AP031500.1"/>
</dbReference>
<dbReference type="SUPFAM" id="SSF53474">
    <property type="entry name" value="alpha/beta-Hydrolases"/>
    <property type="match status" value="1"/>
</dbReference>
<name>A0ABV7HVS0_9GAMM</name>
<dbReference type="InterPro" id="IPR002130">
    <property type="entry name" value="Cyclophilin-type_PPIase_dom"/>
</dbReference>
<dbReference type="PANTHER" id="PTHR43798:SF33">
    <property type="entry name" value="HYDROLASE, PUTATIVE (AFU_ORTHOLOGUE AFUA_2G14860)-RELATED"/>
    <property type="match status" value="1"/>
</dbReference>
<gene>
    <name evidence="3" type="ORF">ACFOEB_15980</name>
</gene>
<evidence type="ECO:0000313" key="4">
    <source>
        <dbReference type="Proteomes" id="UP001595548"/>
    </source>
</evidence>
<dbReference type="Gene3D" id="3.40.50.1820">
    <property type="entry name" value="alpha/beta hydrolase"/>
    <property type="match status" value="1"/>
</dbReference>
<dbReference type="PANTHER" id="PTHR43798">
    <property type="entry name" value="MONOACYLGLYCEROL LIPASE"/>
    <property type="match status" value="1"/>
</dbReference>
<feature type="signal peptide" evidence="1">
    <location>
        <begin position="1"/>
        <end position="23"/>
    </location>
</feature>
<keyword evidence="3" id="KW-0378">Hydrolase</keyword>
<evidence type="ECO:0000259" key="2">
    <source>
        <dbReference type="PROSITE" id="PS50072"/>
    </source>
</evidence>
<dbReference type="Pfam" id="PF00561">
    <property type="entry name" value="Abhydrolase_1"/>
    <property type="match status" value="1"/>
</dbReference>
<feature type="chain" id="PRO_5045495057" evidence="1">
    <location>
        <begin position="24"/>
        <end position="474"/>
    </location>
</feature>
<keyword evidence="4" id="KW-1185">Reference proteome</keyword>
<dbReference type="InterPro" id="IPR050266">
    <property type="entry name" value="AB_hydrolase_sf"/>
</dbReference>
<organism evidence="3 4">
    <name type="scientific">Gilvimarinus japonicus</name>
    <dbReference type="NCBI Taxonomy" id="1796469"/>
    <lineage>
        <taxon>Bacteria</taxon>
        <taxon>Pseudomonadati</taxon>
        <taxon>Pseudomonadota</taxon>
        <taxon>Gammaproteobacteria</taxon>
        <taxon>Cellvibrionales</taxon>
        <taxon>Cellvibrionaceae</taxon>
        <taxon>Gilvimarinus</taxon>
    </lineage>
</organism>
<dbReference type="EMBL" id="JBHRTL010000031">
    <property type="protein sequence ID" value="MFC3156711.1"/>
    <property type="molecule type" value="Genomic_DNA"/>
</dbReference>
<feature type="domain" description="PPIase cyclophilin-type" evidence="2">
    <location>
        <begin position="80"/>
        <end position="259"/>
    </location>
</feature>
<dbReference type="Proteomes" id="UP001595548">
    <property type="component" value="Unassembled WGS sequence"/>
</dbReference>
<reference evidence="4" key="1">
    <citation type="journal article" date="2019" name="Int. J. Syst. Evol. Microbiol.">
        <title>The Global Catalogue of Microorganisms (GCM) 10K type strain sequencing project: providing services to taxonomists for standard genome sequencing and annotation.</title>
        <authorList>
            <consortium name="The Broad Institute Genomics Platform"/>
            <consortium name="The Broad Institute Genome Sequencing Center for Infectious Disease"/>
            <person name="Wu L."/>
            <person name="Ma J."/>
        </authorList>
    </citation>
    <scope>NUCLEOTIDE SEQUENCE [LARGE SCALE GENOMIC DNA]</scope>
    <source>
        <strain evidence="4">KCTC 52141</strain>
    </source>
</reference>
<evidence type="ECO:0000256" key="1">
    <source>
        <dbReference type="SAM" id="SignalP"/>
    </source>
</evidence>
<dbReference type="GO" id="GO:0016787">
    <property type="term" value="F:hydrolase activity"/>
    <property type="evidence" value="ECO:0007669"/>
    <property type="project" value="UniProtKB-KW"/>
</dbReference>
<comment type="caution">
    <text evidence="3">The sequence shown here is derived from an EMBL/GenBank/DDBJ whole genome shotgun (WGS) entry which is preliminary data.</text>
</comment>
<dbReference type="InterPro" id="IPR000073">
    <property type="entry name" value="AB_hydrolase_1"/>
</dbReference>
<dbReference type="InterPro" id="IPR029058">
    <property type="entry name" value="AB_hydrolase_fold"/>
</dbReference>
<accession>A0ABV7HVS0</accession>
<sequence>MSLICRGSWLVSIALSLSVTAQAQVLERLAEKSIEAPPVVPSLTGIAQAGFVYEPVFNSRMYLVEAGVGNPETVILVHGLGQNGYRDWRNVIPALAQRYHVLAMDLPGFALSQKPKGRYSPTQYARVLQWLVSQNGHERIYLVGHSMGGAVALRYAASFPDTLHRVALVSVAGVLQRTAFLSHSSALPISSGTAPYIDSLPASVKEMAGDQLRQWSSQVLSFAESLPDPIKILRASDTAWSTLLDDQPNANAALALIGEDFTHAFAQVSVPALIVWGDQDPVAPPRTGVLLAGQLPQARRVVLRNTGHVPMAQPDTFNPLLLDFFAGSTVASEPTTSSLQNGDLVCRNQRDQYYTGVFTAIDLRECDGAVLEDVQAESIVVTDSEVELRNVNVLSPHVALQVNQSRVTMTNGQLIGRNGIVAHNSELDLAGVTVRGSESAISATGPSTFIFSVSNIRGPTVNRTVHGVYELGKK</sequence>
<dbReference type="PROSITE" id="PS50072">
    <property type="entry name" value="CSA_PPIASE_2"/>
    <property type="match status" value="1"/>
</dbReference>
<evidence type="ECO:0000313" key="3">
    <source>
        <dbReference type="EMBL" id="MFC3156711.1"/>
    </source>
</evidence>
<protein>
    <submittedName>
        <fullName evidence="3">Alpha/beta fold hydrolase</fullName>
    </submittedName>
</protein>
<proteinExistence type="predicted"/>
<dbReference type="PRINTS" id="PR00111">
    <property type="entry name" value="ABHYDROLASE"/>
</dbReference>